<sequence>MKRILSALAAAASIAALVLGTASTATAEERQWPSRRPRSTSARSPPAVPAPPGHSRTTSRSRIPASARCPSEVCSCRRWPGSSSSRSRSRWASSWGRGRCTRSPTPSSPVAYPTRSSPRTSLVPGPSSCCWARQGALVWMSRRFPHTRQVGQVVASPGRVYRKPCRLCSGSADSVCLRHDRSLRPVTPVNHITDIFAAVSYVPLGCFRNGEFRNGEARVANASRASPSSGPPTLPRPALWCSAACPAKPLSRYQRPPDQPRPSRRLGRLCHRLAQRTPVHRRRRAVCQDRAHRAQSVQRARRT</sequence>
<dbReference type="AlphaFoldDB" id="A0A1Y5XYX1"/>
<reference evidence="3 4" key="1">
    <citation type="submission" date="2017-04" db="EMBL/GenBank/DDBJ databases">
        <authorList>
            <person name="Afonso C.L."/>
            <person name="Miller P.J."/>
            <person name="Scott M.A."/>
            <person name="Spackman E."/>
            <person name="Goraichik I."/>
            <person name="Dimitrov K.M."/>
            <person name="Suarez D.L."/>
            <person name="Swayne D.E."/>
        </authorList>
    </citation>
    <scope>NUCLEOTIDE SEQUENCE [LARGE SCALE GENOMIC DNA]</scope>
    <source>
        <strain evidence="3 4">DSM 43828</strain>
    </source>
</reference>
<protein>
    <submittedName>
        <fullName evidence="3">Uncharacterized protein</fullName>
    </submittedName>
</protein>
<keyword evidence="4" id="KW-1185">Reference proteome</keyword>
<proteinExistence type="predicted"/>
<organism evidence="3 4">
    <name type="scientific">Kibdelosporangium aridum</name>
    <dbReference type="NCBI Taxonomy" id="2030"/>
    <lineage>
        <taxon>Bacteria</taxon>
        <taxon>Bacillati</taxon>
        <taxon>Actinomycetota</taxon>
        <taxon>Actinomycetes</taxon>
        <taxon>Pseudonocardiales</taxon>
        <taxon>Pseudonocardiaceae</taxon>
        <taxon>Kibdelosporangium</taxon>
    </lineage>
</organism>
<dbReference type="Proteomes" id="UP000192674">
    <property type="component" value="Unassembled WGS sequence"/>
</dbReference>
<accession>A0A1Y5XYX1</accession>
<evidence type="ECO:0000256" key="2">
    <source>
        <dbReference type="SAM" id="SignalP"/>
    </source>
</evidence>
<feature type="region of interest" description="Disordered" evidence="1">
    <location>
        <begin position="24"/>
        <end position="124"/>
    </location>
</feature>
<feature type="region of interest" description="Disordered" evidence="1">
    <location>
        <begin position="281"/>
        <end position="303"/>
    </location>
</feature>
<dbReference type="EMBL" id="FWXV01000006">
    <property type="protein sequence ID" value="SMD20602.1"/>
    <property type="molecule type" value="Genomic_DNA"/>
</dbReference>
<feature type="signal peptide" evidence="2">
    <location>
        <begin position="1"/>
        <end position="27"/>
    </location>
</feature>
<feature type="chain" id="PRO_5012915626" evidence="2">
    <location>
        <begin position="28"/>
        <end position="303"/>
    </location>
</feature>
<evidence type="ECO:0000313" key="4">
    <source>
        <dbReference type="Proteomes" id="UP000192674"/>
    </source>
</evidence>
<evidence type="ECO:0000256" key="1">
    <source>
        <dbReference type="SAM" id="MobiDB-lite"/>
    </source>
</evidence>
<name>A0A1Y5XYX1_KIBAR</name>
<keyword evidence="2" id="KW-0732">Signal</keyword>
<feature type="compositionally biased region" description="Low complexity" evidence="1">
    <location>
        <begin position="74"/>
        <end position="98"/>
    </location>
</feature>
<gene>
    <name evidence="3" type="ORF">SAMN05661093_06497</name>
</gene>
<evidence type="ECO:0000313" key="3">
    <source>
        <dbReference type="EMBL" id="SMD20602.1"/>
    </source>
</evidence>